<organism evidence="2">
    <name type="scientific">Oryza punctata</name>
    <name type="common">Red rice</name>
    <dbReference type="NCBI Taxonomy" id="4537"/>
    <lineage>
        <taxon>Eukaryota</taxon>
        <taxon>Viridiplantae</taxon>
        <taxon>Streptophyta</taxon>
        <taxon>Embryophyta</taxon>
        <taxon>Tracheophyta</taxon>
        <taxon>Spermatophyta</taxon>
        <taxon>Magnoliopsida</taxon>
        <taxon>Liliopsida</taxon>
        <taxon>Poales</taxon>
        <taxon>Poaceae</taxon>
        <taxon>BOP clade</taxon>
        <taxon>Oryzoideae</taxon>
        <taxon>Oryzeae</taxon>
        <taxon>Oryzinae</taxon>
        <taxon>Oryza</taxon>
    </lineage>
</organism>
<accession>A0A0E0MK24</accession>
<feature type="chain" id="PRO_5002367871" evidence="1">
    <location>
        <begin position="24"/>
        <end position="124"/>
    </location>
</feature>
<dbReference type="EnsemblPlants" id="OPUNC12G04060.1">
    <property type="protein sequence ID" value="OPUNC12G04060.1"/>
    <property type="gene ID" value="OPUNC12G04060"/>
</dbReference>
<dbReference type="HOGENOM" id="CLU_2007647_0_0_1"/>
<evidence type="ECO:0000313" key="2">
    <source>
        <dbReference type="EnsemblPlants" id="OPUNC12G04060.1"/>
    </source>
</evidence>
<protein>
    <submittedName>
        <fullName evidence="2">Uncharacterized protein</fullName>
    </submittedName>
</protein>
<keyword evidence="1" id="KW-0732">Signal</keyword>
<dbReference type="AlphaFoldDB" id="A0A0E0MK24"/>
<evidence type="ECO:0000313" key="3">
    <source>
        <dbReference type="Proteomes" id="UP000026962"/>
    </source>
</evidence>
<name>A0A0E0MK24_ORYPU</name>
<dbReference type="Gramene" id="OPUNC12G04060.1">
    <property type="protein sequence ID" value="OPUNC12G04060.1"/>
    <property type="gene ID" value="OPUNC12G04060"/>
</dbReference>
<keyword evidence="3" id="KW-1185">Reference proteome</keyword>
<evidence type="ECO:0000256" key="1">
    <source>
        <dbReference type="SAM" id="SignalP"/>
    </source>
</evidence>
<feature type="signal peptide" evidence="1">
    <location>
        <begin position="1"/>
        <end position="23"/>
    </location>
</feature>
<reference evidence="2" key="1">
    <citation type="submission" date="2015-04" db="UniProtKB">
        <authorList>
            <consortium name="EnsemblPlants"/>
        </authorList>
    </citation>
    <scope>IDENTIFICATION</scope>
</reference>
<sequence>MRLNTIIQLSGISLLLHYSIVSSSTAAEAISTMFHDRRRFNLRTINGVGFDNSTTPPKHLPPDAVRSIVFAKPSDSHWTMVTPDEASYPEYDPSYSGKILFHSLISKRGCCYVATPWSSSRCLA</sequence>
<proteinExistence type="predicted"/>
<dbReference type="Proteomes" id="UP000026962">
    <property type="component" value="Chromosome 12"/>
</dbReference>
<reference evidence="2" key="2">
    <citation type="submission" date="2018-05" db="EMBL/GenBank/DDBJ databases">
        <title>OpunRS2 (Oryza punctata Reference Sequence Version 2).</title>
        <authorList>
            <person name="Zhang J."/>
            <person name="Kudrna D."/>
            <person name="Lee S."/>
            <person name="Talag J."/>
            <person name="Welchert J."/>
            <person name="Wing R.A."/>
        </authorList>
    </citation>
    <scope>NUCLEOTIDE SEQUENCE [LARGE SCALE GENOMIC DNA]</scope>
</reference>